<accession>A0A2T2WVV4</accession>
<evidence type="ECO:0000313" key="2">
    <source>
        <dbReference type="Proteomes" id="UP000242972"/>
    </source>
</evidence>
<evidence type="ECO:0000313" key="1">
    <source>
        <dbReference type="EMBL" id="PSR26353.1"/>
    </source>
</evidence>
<gene>
    <name evidence="1" type="ORF">C7B46_20030</name>
</gene>
<dbReference type="EMBL" id="PXYW01000125">
    <property type="protein sequence ID" value="PSR26353.1"/>
    <property type="molecule type" value="Genomic_DNA"/>
</dbReference>
<name>A0A2T2WVV4_9FIRM</name>
<sequence length="263" mass="30250">MAQRWEPDHILRKMQEVGQTQGTWLTMEEWMWAGYRPTALVILRHFHHWREAWKLAGFDPPPWTRNRRGRGAWDRDRVIQALQQAAQPDGTIMSEQQWNRDHYLPNRHTIQRYWGTYEAAVAAAGLTIQHSVSAPKKKRQQWLADWQRLSDEIGHPATRADWEAWPDHPEKSIVVWRALGWPTGKYLRSRSPSICQQLATVGVDAIADPTIRAWAAAFCQGTMTLDELARQSGLTREGVRQRIIRAVQHVSAEESNAVVGIGS</sequence>
<comment type="caution">
    <text evidence="1">The sequence shown here is derived from an EMBL/GenBank/DDBJ whole genome shotgun (WGS) entry which is preliminary data.</text>
</comment>
<proteinExistence type="predicted"/>
<organism evidence="1 2">
    <name type="scientific">Sulfobacillus benefaciens</name>
    <dbReference type="NCBI Taxonomy" id="453960"/>
    <lineage>
        <taxon>Bacteria</taxon>
        <taxon>Bacillati</taxon>
        <taxon>Bacillota</taxon>
        <taxon>Clostridia</taxon>
        <taxon>Eubacteriales</taxon>
        <taxon>Clostridiales Family XVII. Incertae Sedis</taxon>
        <taxon>Sulfobacillus</taxon>
    </lineage>
</organism>
<dbReference type="AlphaFoldDB" id="A0A2T2WVV4"/>
<reference evidence="1 2" key="1">
    <citation type="journal article" date="2014" name="BMC Genomics">
        <title>Comparison of environmental and isolate Sulfobacillus genomes reveals diverse carbon, sulfur, nitrogen, and hydrogen metabolisms.</title>
        <authorList>
            <person name="Justice N.B."/>
            <person name="Norman A."/>
            <person name="Brown C.T."/>
            <person name="Singh A."/>
            <person name="Thomas B.C."/>
            <person name="Banfield J.F."/>
        </authorList>
    </citation>
    <scope>NUCLEOTIDE SEQUENCE [LARGE SCALE GENOMIC DNA]</scope>
    <source>
        <strain evidence="1">AMDSBA4</strain>
    </source>
</reference>
<protein>
    <submittedName>
        <fullName evidence="1">Uncharacterized protein</fullName>
    </submittedName>
</protein>
<dbReference type="Proteomes" id="UP000242972">
    <property type="component" value="Unassembled WGS sequence"/>
</dbReference>